<dbReference type="EMBL" id="JMIY01000001">
    <property type="protein sequence ID" value="KCZ73698.1"/>
    <property type="molecule type" value="Genomic_DNA"/>
</dbReference>
<dbReference type="AlphaFoldDB" id="A0A062VB06"/>
<sequence length="88" mass="9986">MEAVYFFEDKAGKDVVKALKEDQFKHIGYIIRECNLLGSERKGYFLYLNANSEEIDRAERKLEGLGLEKILGSEMKAVADTIRTGRVG</sequence>
<proteinExistence type="predicted"/>
<name>A0A062VB06_9EURY</name>
<comment type="caution">
    <text evidence="1">The sequence shown here is derived from an EMBL/GenBank/DDBJ whole genome shotgun (WGS) entry which is preliminary data.</text>
</comment>
<keyword evidence="2" id="KW-1185">Reference proteome</keyword>
<evidence type="ECO:0000313" key="2">
    <source>
        <dbReference type="Proteomes" id="UP000027153"/>
    </source>
</evidence>
<dbReference type="OrthoDB" id="145265at2157"/>
<accession>A0A062VB06</accession>
<dbReference type="RefSeq" id="WP_048089175.1">
    <property type="nucleotide sequence ID" value="NZ_JMIY01000001.1"/>
</dbReference>
<organism evidence="1 2">
    <name type="scientific">Candidatus Methanoperedens nitratireducens</name>
    <dbReference type="NCBI Taxonomy" id="1392998"/>
    <lineage>
        <taxon>Archaea</taxon>
        <taxon>Methanobacteriati</taxon>
        <taxon>Methanobacteriota</taxon>
        <taxon>Stenosarchaea group</taxon>
        <taxon>Methanomicrobia</taxon>
        <taxon>Methanosarcinales</taxon>
        <taxon>ANME-2 cluster</taxon>
        <taxon>Candidatus Methanoperedentaceae</taxon>
        <taxon>Candidatus Methanoperedens</taxon>
    </lineage>
</organism>
<gene>
    <name evidence="1" type="ORF">ANME2D_00771</name>
</gene>
<reference evidence="1 2" key="1">
    <citation type="journal article" date="2013" name="Nature">
        <title>Anaerobic oxidation of methane coupled to nitrate reduction in a novel archaeal lineage.</title>
        <authorList>
            <person name="Haroon M.F."/>
            <person name="Hu S."/>
            <person name="Shi Y."/>
            <person name="Imelfort M."/>
            <person name="Keller J."/>
            <person name="Hugenholtz P."/>
            <person name="Yuan Z."/>
            <person name="Tyson G.W."/>
        </authorList>
    </citation>
    <scope>NUCLEOTIDE SEQUENCE [LARGE SCALE GENOMIC DNA]</scope>
    <source>
        <strain evidence="1 2">ANME-2d</strain>
    </source>
</reference>
<protein>
    <submittedName>
        <fullName evidence="1">Uncharacterized protein</fullName>
    </submittedName>
</protein>
<evidence type="ECO:0000313" key="1">
    <source>
        <dbReference type="EMBL" id="KCZ73698.1"/>
    </source>
</evidence>
<dbReference type="Proteomes" id="UP000027153">
    <property type="component" value="Unassembled WGS sequence"/>
</dbReference>